<evidence type="ECO:0000313" key="1">
    <source>
        <dbReference type="EMBL" id="KAI7956452.1"/>
    </source>
</evidence>
<gene>
    <name evidence="1" type="ORF">MJO28_003547</name>
</gene>
<name>A0ACC0ENI6_9BASI</name>
<reference evidence="2" key="1">
    <citation type="journal article" date="2018" name="BMC Genomics">
        <title>Genomic insights into host adaptation between the wheat stripe rust pathogen (Puccinia striiformis f. sp. tritici) and the barley stripe rust pathogen (Puccinia striiformis f. sp. hordei).</title>
        <authorList>
            <person name="Xia C."/>
            <person name="Wang M."/>
            <person name="Yin C."/>
            <person name="Cornejo O.E."/>
            <person name="Hulbert S.H."/>
            <person name="Chen X."/>
        </authorList>
    </citation>
    <scope>NUCLEOTIDE SEQUENCE [LARGE SCALE GENOMIC DNA]</scope>
    <source>
        <strain evidence="2">93-210</strain>
    </source>
</reference>
<dbReference type="Proteomes" id="UP001060170">
    <property type="component" value="Chromosome 4"/>
</dbReference>
<keyword evidence="2" id="KW-1185">Reference proteome</keyword>
<organism evidence="1 2">
    <name type="scientific">Puccinia striiformis f. sp. tritici</name>
    <dbReference type="NCBI Taxonomy" id="168172"/>
    <lineage>
        <taxon>Eukaryota</taxon>
        <taxon>Fungi</taxon>
        <taxon>Dikarya</taxon>
        <taxon>Basidiomycota</taxon>
        <taxon>Pucciniomycotina</taxon>
        <taxon>Pucciniomycetes</taxon>
        <taxon>Pucciniales</taxon>
        <taxon>Pucciniaceae</taxon>
        <taxon>Puccinia</taxon>
    </lineage>
</organism>
<comment type="caution">
    <text evidence="1">The sequence shown here is derived from an EMBL/GenBank/DDBJ whole genome shotgun (WGS) entry which is preliminary data.</text>
</comment>
<sequence length="271" mass="29613">TPSPLQHSSDLPQVNHHSMLPCCGPPGDAIARIKIPQHLQSGLQPGDKCYFTGRLIGLNNPGIPTFECNVEDVTRIPHSRDFLTPTDPNKIYVEGLGKVIKREELKTEPAMKNPPIVCTVKHNDWDQAKQADVSFKVRYIIPPTTVAKSHALIQKGCEVSISGYLINDPASREPWLVQTTGVSVLKNPPRCRKKEMKIPKKINETGGKLGEESLPTPKLISEAACCCQVDRGEGSSSGSTPHRRILQSGCPANEPAEFSALDIKGKGKERC</sequence>
<evidence type="ECO:0000313" key="2">
    <source>
        <dbReference type="Proteomes" id="UP001060170"/>
    </source>
</evidence>
<reference evidence="1 2" key="3">
    <citation type="journal article" date="2022" name="Microbiol. Spectr.">
        <title>Folding features and dynamics of 3D genome architecture in plant fungal pathogens.</title>
        <authorList>
            <person name="Xia C."/>
        </authorList>
    </citation>
    <scope>NUCLEOTIDE SEQUENCE [LARGE SCALE GENOMIC DNA]</scope>
    <source>
        <strain evidence="1 2">93-210</strain>
    </source>
</reference>
<protein>
    <submittedName>
        <fullName evidence="1">Uncharacterized protein</fullName>
    </submittedName>
</protein>
<accession>A0ACC0ENI6</accession>
<dbReference type="EMBL" id="CM045868">
    <property type="protein sequence ID" value="KAI7956452.1"/>
    <property type="molecule type" value="Genomic_DNA"/>
</dbReference>
<reference evidence="2" key="2">
    <citation type="journal article" date="2018" name="Mol. Plant Microbe Interact.">
        <title>Genome sequence resources for the wheat stripe rust pathogen (Puccinia striiformis f. sp. tritici) and the barley stripe rust pathogen (Puccinia striiformis f. sp. hordei).</title>
        <authorList>
            <person name="Xia C."/>
            <person name="Wang M."/>
            <person name="Yin C."/>
            <person name="Cornejo O.E."/>
            <person name="Hulbert S.H."/>
            <person name="Chen X."/>
        </authorList>
    </citation>
    <scope>NUCLEOTIDE SEQUENCE [LARGE SCALE GENOMIC DNA]</scope>
    <source>
        <strain evidence="2">93-210</strain>
    </source>
</reference>
<feature type="non-terminal residue" evidence="1">
    <location>
        <position position="1"/>
    </location>
</feature>
<proteinExistence type="predicted"/>